<dbReference type="PANTHER" id="PTHR13222:SF1">
    <property type="entry name" value="RB1-INDUCIBLE COILED-COIL PROTEIN 1"/>
    <property type="match status" value="1"/>
</dbReference>
<evidence type="ECO:0000256" key="4">
    <source>
        <dbReference type="ARBA" id="ARBA00023006"/>
    </source>
</evidence>
<evidence type="ECO:0000313" key="11">
    <source>
        <dbReference type="EMBL" id="KAG1305281.1"/>
    </source>
</evidence>
<dbReference type="GO" id="GO:0034045">
    <property type="term" value="C:phagophore assembly site membrane"/>
    <property type="evidence" value="ECO:0007669"/>
    <property type="project" value="UniProtKB-SubCell"/>
</dbReference>
<proteinExistence type="inferred from homology"/>
<evidence type="ECO:0000256" key="6">
    <source>
        <dbReference type="RuleBase" id="RU367075"/>
    </source>
</evidence>
<evidence type="ECO:0000259" key="9">
    <source>
        <dbReference type="Pfam" id="PF04108"/>
    </source>
</evidence>
<evidence type="ECO:0000256" key="1">
    <source>
        <dbReference type="ARBA" id="ARBA00009729"/>
    </source>
</evidence>
<accession>A0A9P6X4R5</accession>
<dbReference type="GO" id="GO:0019901">
    <property type="term" value="F:protein kinase binding"/>
    <property type="evidence" value="ECO:0007669"/>
    <property type="project" value="TreeGrafter"/>
</dbReference>
<dbReference type="GO" id="GO:1903599">
    <property type="term" value="P:positive regulation of autophagy of mitochondrion"/>
    <property type="evidence" value="ECO:0007669"/>
    <property type="project" value="UniProtKB-UniRule"/>
</dbReference>
<feature type="domain" description="Autophagy-related protein 11 C-terminal" evidence="10">
    <location>
        <begin position="1040"/>
        <end position="1163"/>
    </location>
</feature>
<evidence type="ECO:0000313" key="12">
    <source>
        <dbReference type="Proteomes" id="UP000716291"/>
    </source>
</evidence>
<dbReference type="InterPro" id="IPR019460">
    <property type="entry name" value="Atg11_C"/>
</dbReference>
<feature type="coiled-coil region" evidence="7">
    <location>
        <begin position="628"/>
        <end position="868"/>
    </location>
</feature>
<dbReference type="GO" id="GO:0060090">
    <property type="term" value="F:molecular adaptor activity"/>
    <property type="evidence" value="ECO:0007669"/>
    <property type="project" value="TreeGrafter"/>
</dbReference>
<protein>
    <recommendedName>
        <fullName evidence="6">Autophagy-related protein 11</fullName>
    </recommendedName>
</protein>
<evidence type="ECO:0000256" key="3">
    <source>
        <dbReference type="ARBA" id="ARBA00022927"/>
    </source>
</evidence>
<feature type="region of interest" description="Disordered" evidence="8">
    <location>
        <begin position="1171"/>
        <end position="1232"/>
    </location>
</feature>
<name>A0A9P6X4R5_RHIOR</name>
<dbReference type="GO" id="GO:0000045">
    <property type="term" value="P:autophagosome assembly"/>
    <property type="evidence" value="ECO:0007669"/>
    <property type="project" value="UniProtKB-UniRule"/>
</dbReference>
<dbReference type="GO" id="GO:0005774">
    <property type="term" value="C:vacuolar membrane"/>
    <property type="evidence" value="ECO:0007669"/>
    <property type="project" value="UniProtKB-SubCell"/>
</dbReference>
<keyword evidence="3 6" id="KW-0653">Protein transport</keyword>
<dbReference type="GO" id="GO:0034517">
    <property type="term" value="P:ribophagy"/>
    <property type="evidence" value="ECO:0007669"/>
    <property type="project" value="TreeGrafter"/>
</dbReference>
<dbReference type="Proteomes" id="UP000716291">
    <property type="component" value="Unassembled WGS sequence"/>
</dbReference>
<comment type="subcellular location">
    <subcellularLocation>
        <location evidence="6">Preautophagosomal structure membrane</location>
        <topology evidence="6">Peripheral membrane protein</topology>
    </subcellularLocation>
    <subcellularLocation>
        <location evidence="6">Vacuole membrane</location>
        <topology evidence="6">Peripheral membrane protein</topology>
    </subcellularLocation>
    <text evidence="6">During pexophagy, accumulates in the vacuolar membrane region, where the peroxisomes contact the vacuole.</text>
</comment>
<evidence type="ECO:0000256" key="2">
    <source>
        <dbReference type="ARBA" id="ARBA00022448"/>
    </source>
</evidence>
<dbReference type="GO" id="GO:0034727">
    <property type="term" value="P:piecemeal microautophagy of the nucleus"/>
    <property type="evidence" value="ECO:0007669"/>
    <property type="project" value="TreeGrafter"/>
</dbReference>
<keyword evidence="4 6" id="KW-0072">Autophagy</keyword>
<comment type="caution">
    <text evidence="11">The sequence shown here is derived from an EMBL/GenBank/DDBJ whole genome shotgun (WGS) entry which is preliminary data.</text>
</comment>
<dbReference type="Pfam" id="PF04108">
    <property type="entry name" value="ATG17_like"/>
    <property type="match status" value="1"/>
</dbReference>
<evidence type="ECO:0000256" key="8">
    <source>
        <dbReference type="SAM" id="MobiDB-lite"/>
    </source>
</evidence>
<dbReference type="GO" id="GO:0061709">
    <property type="term" value="P:reticulophagy"/>
    <property type="evidence" value="ECO:0007669"/>
    <property type="project" value="TreeGrafter"/>
</dbReference>
<dbReference type="InterPro" id="IPR040040">
    <property type="entry name" value="ATG11"/>
</dbReference>
<keyword evidence="5 7" id="KW-0175">Coiled coil</keyword>
<sequence length="1232" mass="143268">MKIYRAETGQLVNWQPYKKEINLVKDLKVELEKCTGVPVQSQILMTSFGTQVKESNLKEILEAKDQDEYILFCYDRQYLDALPEEISNLLDVETPKLEPKLPSFTGDESLKSIERLSKKQSISQNCETYLSLFKSFDDYSQALIKTSATHTQLAKTLVEEQRLQRMALNVAMTNLETHNKSVDMNVKSFVAVAEKERGKQTNLVDSLSIDLEILKHVRIHPSILSQLGTTYQGKERLSDFVDLEYIEVVKRDTIELCHFLAQEIRDLLDKTSELERCESEVLVDIANKNNLHVLDASLADIQEIYQRALFLKETRKRDMPRVSDKIAELLNIPITDLFASLSVNYQQPTNTHEAKKTLGLFHHLAEYQVQNYLPQLANYELSIRQKVTTLAISKRNSIQELIKYMNAVSQIQSEIASVEPRLKEAKEYLDAFKKKYEQCDLESVRDILFGYGALMIEIVRRREYAELLSENATLLADLMSKYREEEEKRRGFFRQKVSRMLPFKLLMMDESPPQCEITANVSYACIQDTSLQKKDITDFISLLGQAYSQSPHLLKSISTTKSIRRLITQQSNEDEKFHSILKVMYQQLDSLKLDFLKFVETDFFGTNNSTESSRIKNALKRDEKENQTVLFNEERKAYEARIQTLERKIQSFSDNNKASSYSIIYDDKSTENLKSKLTEIQDVAERQKREISDLKDTIQKMKEEKIQSESEKEDQRLQIQELEQLLEEERQTYEHNRQSLLNEAKIKDNLADIRIAGLEEDWHGKLNDAQKALEEETKAIDDLKRQHAAEISDLKLEYDNKLREKLQVAENEKRELTMLVDQLRLDLNSVNQHLEEERSRYEERLNEVQQEIMESEKARDEIKLLQQQTRLMVNRAQEDWLMKHEELQKLKDEQVKVKFAISELLSRYMGEGGNITEQTDLEPIIRVFQQNLDQFTAQANLNQENYENLEQEAADLNQKYHELLETHQEWRPIAIGMAEKLEEYRKMILYELINQFQISADEDELNILSRKVTPSEDDAAMWNEILQLASSIDFQNITRRLHKRVKEVFEQAKHCKKEYRELREKYVRLSAKMTEKISFRNFKVGDVALFLPTRNAGGKPWAAFNIGSPYYFLSPAGAAEFTTTSSEWIVARITAITEHVVDDSDPNPYGLSAHVKYYELEVECWKNQRMHKKKPSPGFIDSGLASITNPDSKKRPSFVSLASSSNIVHSTSPHHDALKRRRSSTPSVMIPQ</sequence>
<feature type="coiled-coil region" evidence="7">
    <location>
        <begin position="1045"/>
        <end position="1072"/>
    </location>
</feature>
<feature type="compositionally biased region" description="Polar residues" evidence="8">
    <location>
        <begin position="1200"/>
        <end position="1211"/>
    </location>
</feature>
<dbReference type="GO" id="GO:0015031">
    <property type="term" value="P:protein transport"/>
    <property type="evidence" value="ECO:0007669"/>
    <property type="project" value="UniProtKB-KW"/>
</dbReference>
<gene>
    <name evidence="11" type="ORF">G6F64_008499</name>
</gene>
<dbReference type="InterPro" id="IPR045326">
    <property type="entry name" value="ATG17-like_dom"/>
</dbReference>
<dbReference type="OrthoDB" id="447953at2759"/>
<keyword evidence="2 6" id="KW-0813">Transport</keyword>
<feature type="domain" description="Autophagy protein ATG17-like" evidence="9">
    <location>
        <begin position="124"/>
        <end position="499"/>
    </location>
</feature>
<evidence type="ECO:0000256" key="7">
    <source>
        <dbReference type="SAM" id="Coils"/>
    </source>
</evidence>
<evidence type="ECO:0000256" key="5">
    <source>
        <dbReference type="ARBA" id="ARBA00023054"/>
    </source>
</evidence>
<dbReference type="EMBL" id="JAANQT010001403">
    <property type="protein sequence ID" value="KAG1305281.1"/>
    <property type="molecule type" value="Genomic_DNA"/>
</dbReference>
<comment type="similarity">
    <text evidence="1 6">Belongs to the ATG11 family.</text>
</comment>
<dbReference type="PANTHER" id="PTHR13222">
    <property type="entry name" value="RB1-INDUCIBLE COILED-COIL"/>
    <property type="match status" value="1"/>
</dbReference>
<keyword evidence="6" id="KW-0472">Membrane</keyword>
<keyword evidence="6" id="KW-0926">Vacuole</keyword>
<keyword evidence="12" id="KW-1185">Reference proteome</keyword>
<dbReference type="Pfam" id="PF10377">
    <property type="entry name" value="ATG11"/>
    <property type="match status" value="1"/>
</dbReference>
<comment type="function">
    <text evidence="6">Involved in cytoplasm to vacuole transport (Cvt), pexophagy, mitophagy and nucleophagy. Recruits mitochondria for their selective degradation via autophagy (mitophagy) during starvation. Works as scaffold proteins that recruit ATG proteins to the pre-autophagosome (PAS), the site of vesicle/autophagosome formation. Required for the Cvt vesicles completion.</text>
</comment>
<feature type="coiled-coil region" evidence="7">
    <location>
        <begin position="932"/>
        <end position="966"/>
    </location>
</feature>
<organism evidence="11 12">
    <name type="scientific">Rhizopus oryzae</name>
    <name type="common">Mucormycosis agent</name>
    <name type="synonym">Rhizopus arrhizus var. delemar</name>
    <dbReference type="NCBI Taxonomy" id="64495"/>
    <lineage>
        <taxon>Eukaryota</taxon>
        <taxon>Fungi</taxon>
        <taxon>Fungi incertae sedis</taxon>
        <taxon>Mucoromycota</taxon>
        <taxon>Mucoromycotina</taxon>
        <taxon>Mucoromycetes</taxon>
        <taxon>Mucorales</taxon>
        <taxon>Mucorineae</taxon>
        <taxon>Rhizopodaceae</taxon>
        <taxon>Rhizopus</taxon>
    </lineage>
</organism>
<reference evidence="11" key="1">
    <citation type="journal article" date="2020" name="Microb. Genom.">
        <title>Genetic diversity of clinical and environmental Mucorales isolates obtained from an investigation of mucormycosis cases among solid organ transplant recipients.</title>
        <authorList>
            <person name="Nguyen M.H."/>
            <person name="Kaul D."/>
            <person name="Muto C."/>
            <person name="Cheng S.J."/>
            <person name="Richter R.A."/>
            <person name="Bruno V.M."/>
            <person name="Liu G."/>
            <person name="Beyhan S."/>
            <person name="Sundermann A.J."/>
            <person name="Mounaud S."/>
            <person name="Pasculle A.W."/>
            <person name="Nierman W.C."/>
            <person name="Driscoll E."/>
            <person name="Cumbie R."/>
            <person name="Clancy C.J."/>
            <person name="Dupont C.L."/>
        </authorList>
    </citation>
    <scope>NUCLEOTIDE SEQUENCE</scope>
    <source>
        <strain evidence="11">GL11</strain>
    </source>
</reference>
<evidence type="ECO:0000259" key="10">
    <source>
        <dbReference type="Pfam" id="PF10377"/>
    </source>
</evidence>
<dbReference type="GO" id="GO:1990316">
    <property type="term" value="C:Atg1/ULK1 kinase complex"/>
    <property type="evidence" value="ECO:0007669"/>
    <property type="project" value="TreeGrafter"/>
</dbReference>
<comment type="subunit">
    <text evidence="6">Homodimer.</text>
</comment>
<dbReference type="GO" id="GO:0000422">
    <property type="term" value="P:autophagy of mitochondrion"/>
    <property type="evidence" value="ECO:0007669"/>
    <property type="project" value="TreeGrafter"/>
</dbReference>
<dbReference type="AlphaFoldDB" id="A0A9P6X4R5"/>